<reference evidence="1" key="1">
    <citation type="submission" date="2021-01" db="UniProtKB">
        <authorList>
            <consortium name="EnsemblMetazoa"/>
        </authorList>
    </citation>
    <scope>IDENTIFICATION</scope>
</reference>
<dbReference type="EnsemblMetazoa" id="CLYHEMT015959.1">
    <property type="protein sequence ID" value="CLYHEMP015959.1"/>
    <property type="gene ID" value="CLYHEMG015959"/>
</dbReference>
<accession>A0A7M5X213</accession>
<dbReference type="OrthoDB" id="5962118at2759"/>
<dbReference type="AlphaFoldDB" id="A0A7M5X213"/>
<organism evidence="1 2">
    <name type="scientific">Clytia hemisphaerica</name>
    <dbReference type="NCBI Taxonomy" id="252671"/>
    <lineage>
        <taxon>Eukaryota</taxon>
        <taxon>Metazoa</taxon>
        <taxon>Cnidaria</taxon>
        <taxon>Hydrozoa</taxon>
        <taxon>Hydroidolina</taxon>
        <taxon>Leptothecata</taxon>
        <taxon>Obeliida</taxon>
        <taxon>Clytiidae</taxon>
        <taxon>Clytia</taxon>
    </lineage>
</organism>
<protein>
    <submittedName>
        <fullName evidence="1">Uncharacterized protein</fullName>
    </submittedName>
</protein>
<dbReference type="Proteomes" id="UP000594262">
    <property type="component" value="Unplaced"/>
</dbReference>
<sequence length="250" mass="28129">MEIEKLKKHINLGCCSDIPPGGGTNKNENLHKQLKCLVCRGKMKTETATAIFSHLFYIHNSKKNGEKYVHPIFSKGEPRTLPGSASTLVINKDNKGNNVAVLAEDILEVDSDRKDNAQEQISCVSKMVVVLGSVLEKINAMIPKDLSSRLYRYQGFATLITEIWNPLTFFQAARKMESFPAIAEVLKLMNLHIIETAADDYNDSFLFTIFKALKGHNLKCAMDIELKPTFEESWEEIINALLHEANDVRC</sequence>
<evidence type="ECO:0000313" key="1">
    <source>
        <dbReference type="EnsemblMetazoa" id="CLYHEMP015959.1"/>
    </source>
</evidence>
<proteinExistence type="predicted"/>
<keyword evidence="2" id="KW-1185">Reference proteome</keyword>
<evidence type="ECO:0000313" key="2">
    <source>
        <dbReference type="Proteomes" id="UP000594262"/>
    </source>
</evidence>
<name>A0A7M5X213_9CNID</name>